<evidence type="ECO:0000256" key="3">
    <source>
        <dbReference type="ARBA" id="ARBA00022729"/>
    </source>
</evidence>
<sequence length="442" mass="51457">MLYGLDFLYDINMRLNITPELTNLQFSSLNISKCNTIIESDYDYPIFYDFEQRIDHFSDSKAKFKQRYLHIDRFYQPYGPIFVILGGEWTPTSIEEEAPFVLEAAKRFNATVFYLEHRYYGESLPFDEFNEESLKYLTTQQALKDLKAFIRRMKPKYPGAKVILFGCSYPGMLVAWSRATQHHLSDGGVAFSAPVVPGLFNREKHFHHMRQIIQATYPECWNIVLNTIDHIKQFILTPEGRNQLNFEMNFCTPGLNASHLNITLIYQSIIDLLLNNIWVDYQYISGPNCKKWDTTLTLLNVNNCSELCMELPEKPIYYSDFSRNMKAWIWQQCTEIGEIDVIDKCTIQFGPKYNETFVGNALNGLKQRYGTEKTFKATNLILTYGTYDLWSTSGYYETSNPTVYQIKVEGGLHCRVIGQSNNTKIQEAQEKIMNILEGWLKK</sequence>
<dbReference type="Pfam" id="PF05577">
    <property type="entry name" value="Peptidase_S28"/>
    <property type="match status" value="2"/>
</dbReference>
<evidence type="ECO:0000256" key="4">
    <source>
        <dbReference type="ARBA" id="ARBA00022801"/>
    </source>
</evidence>
<evidence type="ECO:0000256" key="2">
    <source>
        <dbReference type="ARBA" id="ARBA00022670"/>
    </source>
</evidence>
<accession>A0A914DZC9</accession>
<dbReference type="PANTHER" id="PTHR11010">
    <property type="entry name" value="PROTEASE S28 PRO-X CARBOXYPEPTIDASE-RELATED"/>
    <property type="match status" value="1"/>
</dbReference>
<keyword evidence="5" id="KW-0325">Glycoprotein</keyword>
<dbReference type="Proteomes" id="UP000887540">
    <property type="component" value="Unplaced"/>
</dbReference>
<keyword evidence="3" id="KW-0732">Signal</keyword>
<dbReference type="AlphaFoldDB" id="A0A914DZC9"/>
<proteinExistence type="inferred from homology"/>
<dbReference type="InterPro" id="IPR042269">
    <property type="entry name" value="Ser_carbopepase_S28_SKS"/>
</dbReference>
<name>A0A914DZC9_9BILA</name>
<dbReference type="InterPro" id="IPR029058">
    <property type="entry name" value="AB_hydrolase_fold"/>
</dbReference>
<keyword evidence="6" id="KW-1185">Reference proteome</keyword>
<dbReference type="WBParaSite" id="ACRNAN_scaffold4764.g15705.t1">
    <property type="protein sequence ID" value="ACRNAN_scaffold4764.g15705.t1"/>
    <property type="gene ID" value="ACRNAN_scaffold4764.g15705"/>
</dbReference>
<keyword evidence="4" id="KW-0378">Hydrolase</keyword>
<evidence type="ECO:0000313" key="7">
    <source>
        <dbReference type="WBParaSite" id="ACRNAN_scaffold4764.g15705.t1"/>
    </source>
</evidence>
<dbReference type="SUPFAM" id="SSF53474">
    <property type="entry name" value="alpha/beta-Hydrolases"/>
    <property type="match status" value="1"/>
</dbReference>
<dbReference type="InterPro" id="IPR008758">
    <property type="entry name" value="Peptidase_S28"/>
</dbReference>
<evidence type="ECO:0000256" key="5">
    <source>
        <dbReference type="ARBA" id="ARBA00023180"/>
    </source>
</evidence>
<dbReference type="GO" id="GO:0070008">
    <property type="term" value="F:serine-type exopeptidase activity"/>
    <property type="evidence" value="ECO:0007669"/>
    <property type="project" value="InterPro"/>
</dbReference>
<organism evidence="6 7">
    <name type="scientific">Acrobeloides nanus</name>
    <dbReference type="NCBI Taxonomy" id="290746"/>
    <lineage>
        <taxon>Eukaryota</taxon>
        <taxon>Metazoa</taxon>
        <taxon>Ecdysozoa</taxon>
        <taxon>Nematoda</taxon>
        <taxon>Chromadorea</taxon>
        <taxon>Rhabditida</taxon>
        <taxon>Tylenchina</taxon>
        <taxon>Cephalobomorpha</taxon>
        <taxon>Cephaloboidea</taxon>
        <taxon>Cephalobidae</taxon>
        <taxon>Acrobeloides</taxon>
    </lineage>
</organism>
<evidence type="ECO:0000313" key="6">
    <source>
        <dbReference type="Proteomes" id="UP000887540"/>
    </source>
</evidence>
<evidence type="ECO:0000256" key="1">
    <source>
        <dbReference type="ARBA" id="ARBA00011079"/>
    </source>
</evidence>
<protein>
    <submittedName>
        <fullName evidence="7">Uncharacterized protein</fullName>
    </submittedName>
</protein>
<dbReference type="GO" id="GO:0006508">
    <property type="term" value="P:proteolysis"/>
    <property type="evidence" value="ECO:0007669"/>
    <property type="project" value="UniProtKB-KW"/>
</dbReference>
<dbReference type="Gene3D" id="1.20.120.980">
    <property type="entry name" value="Serine carboxypeptidase S28, SKS domain"/>
    <property type="match status" value="1"/>
</dbReference>
<dbReference type="Gene3D" id="3.40.50.1820">
    <property type="entry name" value="alpha/beta hydrolase"/>
    <property type="match status" value="1"/>
</dbReference>
<keyword evidence="2" id="KW-0645">Protease</keyword>
<dbReference type="PANTHER" id="PTHR11010:SF38">
    <property type="entry name" value="LYSOSOMAL PRO-X CARBOXYPEPTIDASE"/>
    <property type="match status" value="1"/>
</dbReference>
<reference evidence="7" key="1">
    <citation type="submission" date="2022-11" db="UniProtKB">
        <authorList>
            <consortium name="WormBaseParasite"/>
        </authorList>
    </citation>
    <scope>IDENTIFICATION</scope>
</reference>
<comment type="similarity">
    <text evidence="1">Belongs to the peptidase S28 family.</text>
</comment>
<dbReference type="GO" id="GO:0008239">
    <property type="term" value="F:dipeptidyl-peptidase activity"/>
    <property type="evidence" value="ECO:0007669"/>
    <property type="project" value="TreeGrafter"/>
</dbReference>